<comment type="caution">
    <text evidence="2">The sequence shown here is derived from an EMBL/GenBank/DDBJ whole genome shotgun (WGS) entry which is preliminary data.</text>
</comment>
<name>A0A9N9A1M1_9GLOM</name>
<sequence length="433" mass="50780">MFEPIINEYLENAACKDWSIIAILEYIKSKSQINADMIEVVKGEIYSALQSFRDTRNVHLHENAKNKARRLLTNFDKSFVSADVKFFIDELELRNERREFHITVCRNVTSANTLQALEQHRSTRNAIEEVRNTSIAISSVDDGSYQVIEKENGIQEKRWKLNEYRKRWESLRNLEVPEYDNAPYEKEDWKRILYWAERAVGSFLDAFESEHNPIQQNDCGEREWFGGYIIPIFQGALTLNTVCRVPWGEVTVIATARRKNHDKNALEYQIERGHLADLSCKINQQEVVCGLACGGPHKYDLTKWESDEYHLPRMLKDTLDDMLENCRSRNIRASNLYTIGIQQYMTEIRIYMMEKRDVYRFHLLKSFNLPLSRALFGNLRFALSWAWNIKGLVERLSFELEDGMIVSSKTPERDPPDEMKTDITPDRSKKKKV</sequence>
<reference evidence="2" key="1">
    <citation type="submission" date="2021-06" db="EMBL/GenBank/DDBJ databases">
        <authorList>
            <person name="Kallberg Y."/>
            <person name="Tangrot J."/>
            <person name="Rosling A."/>
        </authorList>
    </citation>
    <scope>NUCLEOTIDE SEQUENCE</scope>
    <source>
        <strain evidence="2">BR232B</strain>
    </source>
</reference>
<feature type="region of interest" description="Disordered" evidence="1">
    <location>
        <begin position="407"/>
        <end position="433"/>
    </location>
</feature>
<dbReference type="AlphaFoldDB" id="A0A9N9A1M1"/>
<evidence type="ECO:0000256" key="1">
    <source>
        <dbReference type="SAM" id="MobiDB-lite"/>
    </source>
</evidence>
<evidence type="ECO:0000313" key="2">
    <source>
        <dbReference type="EMBL" id="CAG8515888.1"/>
    </source>
</evidence>
<evidence type="ECO:0000313" key="3">
    <source>
        <dbReference type="Proteomes" id="UP000789739"/>
    </source>
</evidence>
<organism evidence="2 3">
    <name type="scientific">Paraglomus brasilianum</name>
    <dbReference type="NCBI Taxonomy" id="144538"/>
    <lineage>
        <taxon>Eukaryota</taxon>
        <taxon>Fungi</taxon>
        <taxon>Fungi incertae sedis</taxon>
        <taxon>Mucoromycota</taxon>
        <taxon>Glomeromycotina</taxon>
        <taxon>Glomeromycetes</taxon>
        <taxon>Paraglomerales</taxon>
        <taxon>Paraglomeraceae</taxon>
        <taxon>Paraglomus</taxon>
    </lineage>
</organism>
<proteinExistence type="predicted"/>
<dbReference type="OrthoDB" id="2391378at2759"/>
<gene>
    <name evidence="2" type="ORF">PBRASI_LOCUS3362</name>
</gene>
<dbReference type="Proteomes" id="UP000789739">
    <property type="component" value="Unassembled WGS sequence"/>
</dbReference>
<dbReference type="EMBL" id="CAJVPI010000300">
    <property type="protein sequence ID" value="CAG8515888.1"/>
    <property type="molecule type" value="Genomic_DNA"/>
</dbReference>
<protein>
    <submittedName>
        <fullName evidence="2">7221_t:CDS:1</fullName>
    </submittedName>
</protein>
<accession>A0A9N9A1M1</accession>
<feature type="compositionally biased region" description="Basic and acidic residues" evidence="1">
    <location>
        <begin position="410"/>
        <end position="427"/>
    </location>
</feature>
<keyword evidence="3" id="KW-1185">Reference proteome</keyword>